<dbReference type="EMBL" id="CP014544">
    <property type="protein sequence ID" value="AMO69088.1"/>
    <property type="molecule type" value="Genomic_DNA"/>
</dbReference>
<accession>A0A127M7A8</accession>
<evidence type="ECO:0000313" key="1">
    <source>
        <dbReference type="EMBL" id="AMO69088.1"/>
    </source>
</evidence>
<name>A0A127M7A8_9GAMM</name>
<dbReference type="Gene3D" id="3.30.559.10">
    <property type="entry name" value="Chloramphenicol acetyltransferase-like domain"/>
    <property type="match status" value="1"/>
</dbReference>
<sequence length="439" mass="49866">MLRKIVLLMTLCTIAVGIVLAYRTWISSTISDARFQEVADGDAHFWLMQGGPSDRNMPCTIYYNFDQPLDEATVRLRIQELANTYQMFQRNVVEIDGLPYWQSVKPDWSENFRVLNADDNIEAIRIETDARLSKAAKPGEGLPLFRAYLSADRRQLIFIWHHVISDLEGMFNKHAKHLFAEQGERTHFGYQIDANTKTASSADTLKPLRKLLNTNRSLGFKGSGFEVEKFVLPVQDQALNRLAQRAGLSMSDIFSFITLRAVTQYHTALGDAEHVDLVPVLTPLSLRTSALDLDEGNNRATKQFPFVFPEENIADMYTRIIALAPSDSSYNTAGKSMKIARQFSLLEPILRKIAMPDYISNYFPLADIPLAIHDAKLVSHALRVPMVPFERSKFAWSNYNGEVQLFLHIDPQLVDSALMRASFEKAVTEVLQFLENRSR</sequence>
<dbReference type="STRING" id="1470434.AZF00_12585"/>
<dbReference type="AlphaFoldDB" id="A0A127M7A8"/>
<evidence type="ECO:0008006" key="3">
    <source>
        <dbReference type="Google" id="ProtNLM"/>
    </source>
</evidence>
<dbReference type="Proteomes" id="UP000074119">
    <property type="component" value="Chromosome"/>
</dbReference>
<dbReference type="SUPFAM" id="SSF52777">
    <property type="entry name" value="CoA-dependent acyltransferases"/>
    <property type="match status" value="1"/>
</dbReference>
<organism evidence="1 2">
    <name type="scientific">Zhongshania aliphaticivorans</name>
    <dbReference type="NCBI Taxonomy" id="1470434"/>
    <lineage>
        <taxon>Bacteria</taxon>
        <taxon>Pseudomonadati</taxon>
        <taxon>Pseudomonadota</taxon>
        <taxon>Gammaproteobacteria</taxon>
        <taxon>Cellvibrionales</taxon>
        <taxon>Spongiibacteraceae</taxon>
        <taxon>Zhongshania</taxon>
    </lineage>
</organism>
<dbReference type="InterPro" id="IPR023213">
    <property type="entry name" value="CAT-like_dom_sf"/>
</dbReference>
<dbReference type="RefSeq" id="WP_008248827.1">
    <property type="nucleotide sequence ID" value="NZ_CP014544.1"/>
</dbReference>
<gene>
    <name evidence="1" type="ORF">AZF00_12585</name>
</gene>
<reference evidence="1 2" key="1">
    <citation type="submission" date="2015-12" db="EMBL/GenBank/DDBJ databases">
        <authorList>
            <person name="Shamseldin A."/>
            <person name="Moawad H."/>
            <person name="Abd El-Rahim W.M."/>
            <person name="Sadowsky M.J."/>
        </authorList>
    </citation>
    <scope>NUCLEOTIDE SEQUENCE [LARGE SCALE GENOMIC DNA]</scope>
    <source>
        <strain evidence="1 2">SM2</strain>
    </source>
</reference>
<dbReference type="KEGG" id="zal:AZF00_12585"/>
<evidence type="ECO:0000313" key="2">
    <source>
        <dbReference type="Proteomes" id="UP000074119"/>
    </source>
</evidence>
<protein>
    <recommendedName>
        <fullName evidence="3">Condensation domain-containing protein</fullName>
    </recommendedName>
</protein>
<proteinExistence type="predicted"/>